<dbReference type="Gene3D" id="3.40.50.720">
    <property type="entry name" value="NAD(P)-binding Rossmann-like Domain"/>
    <property type="match status" value="1"/>
</dbReference>
<dbReference type="Pfam" id="PF01370">
    <property type="entry name" value="Epimerase"/>
    <property type="match status" value="1"/>
</dbReference>
<name>A0A1H0PC89_9BACT</name>
<proteinExistence type="inferred from homology"/>
<dbReference type="STRING" id="91360.SAMN05660330_01608"/>
<dbReference type="InterPro" id="IPR001509">
    <property type="entry name" value="Epimerase_deHydtase"/>
</dbReference>
<dbReference type="SUPFAM" id="SSF51735">
    <property type="entry name" value="NAD(P)-binding Rossmann-fold domains"/>
    <property type="match status" value="1"/>
</dbReference>
<evidence type="ECO:0000313" key="4">
    <source>
        <dbReference type="EMBL" id="SDP02614.1"/>
    </source>
</evidence>
<dbReference type="RefSeq" id="WP_218121737.1">
    <property type="nucleotide sequence ID" value="NZ_FNJI01000009.1"/>
</dbReference>
<dbReference type="PANTHER" id="PTHR11092">
    <property type="entry name" value="SUGAR NUCLEOTIDE EPIMERASE RELATED"/>
    <property type="match status" value="1"/>
</dbReference>
<feature type="domain" description="NAD-dependent epimerase/dehydratase" evidence="2">
    <location>
        <begin position="4"/>
        <end position="210"/>
    </location>
</feature>
<dbReference type="InterPro" id="IPR036291">
    <property type="entry name" value="NAD(P)-bd_dom_sf"/>
</dbReference>
<reference evidence="4 5" key="1">
    <citation type="submission" date="2016-10" db="EMBL/GenBank/DDBJ databases">
        <authorList>
            <person name="de Groot N.N."/>
        </authorList>
    </citation>
    <scope>NUCLEOTIDE SEQUENCE [LARGE SCALE GENOMIC DNA]</scope>
    <source>
        <strain evidence="4 5">DSM 12130</strain>
    </source>
</reference>
<sequence length="296" mass="32259">MKTLITGCSGLVGSAVVEELFAKGYSLHCLKRSSDSRAEQFWDTAKLPVAGENMCDSVVHLAGENVASGRWSSQKKKRILDSRVEGTRALVDYIATLEQKPKVFLCASAVGIYGNRGEERMDEKSSPGEGFLADVCCQWEQQTARLSRMGVRTVNLRFGMILSPQGGALHKMIPPFKLGLGGVIGTGRQIVPWISIRDVVEIIDFIVTQENLSGPVNVVSPNHTTNRELTKLLGKSLGVPTLLKMPAFAARAVFGQMADEMLLSSCRAVPSRLTEAGYQFRDPVLEPLLDYCVNGV</sequence>
<evidence type="ECO:0000259" key="3">
    <source>
        <dbReference type="Pfam" id="PF08338"/>
    </source>
</evidence>
<dbReference type="CDD" id="cd05242">
    <property type="entry name" value="SDR_a8"/>
    <property type="match status" value="1"/>
</dbReference>
<accession>A0A1H0PC89</accession>
<evidence type="ECO:0000256" key="1">
    <source>
        <dbReference type="ARBA" id="ARBA00009353"/>
    </source>
</evidence>
<evidence type="ECO:0008006" key="6">
    <source>
        <dbReference type="Google" id="ProtNLM"/>
    </source>
</evidence>
<feature type="domain" description="DUF1731" evidence="3">
    <location>
        <begin position="245"/>
        <end position="289"/>
    </location>
</feature>
<comment type="similarity">
    <text evidence="1">Belongs to the NAD(P)-dependent epimerase/dehydratase family. SDR39U1 subfamily.</text>
</comment>
<organism evidence="4 5">
    <name type="scientific">Desulforhopalus singaporensis</name>
    <dbReference type="NCBI Taxonomy" id="91360"/>
    <lineage>
        <taxon>Bacteria</taxon>
        <taxon>Pseudomonadati</taxon>
        <taxon>Thermodesulfobacteriota</taxon>
        <taxon>Desulfobulbia</taxon>
        <taxon>Desulfobulbales</taxon>
        <taxon>Desulfocapsaceae</taxon>
        <taxon>Desulforhopalus</taxon>
    </lineage>
</organism>
<dbReference type="AlphaFoldDB" id="A0A1H0PC89"/>
<dbReference type="EMBL" id="FNJI01000009">
    <property type="protein sequence ID" value="SDP02614.1"/>
    <property type="molecule type" value="Genomic_DNA"/>
</dbReference>
<keyword evidence="5" id="KW-1185">Reference proteome</keyword>
<evidence type="ECO:0000259" key="2">
    <source>
        <dbReference type="Pfam" id="PF01370"/>
    </source>
</evidence>
<dbReference type="Pfam" id="PF08338">
    <property type="entry name" value="DUF1731"/>
    <property type="match status" value="1"/>
</dbReference>
<dbReference type="InterPro" id="IPR010099">
    <property type="entry name" value="SDR39U1"/>
</dbReference>
<dbReference type="PANTHER" id="PTHR11092:SF0">
    <property type="entry name" value="EPIMERASE FAMILY PROTEIN SDR39U1"/>
    <property type="match status" value="1"/>
</dbReference>
<dbReference type="InterPro" id="IPR013549">
    <property type="entry name" value="DUF1731"/>
</dbReference>
<dbReference type="NCBIfam" id="TIGR01777">
    <property type="entry name" value="yfcH"/>
    <property type="match status" value="1"/>
</dbReference>
<evidence type="ECO:0000313" key="5">
    <source>
        <dbReference type="Proteomes" id="UP000199073"/>
    </source>
</evidence>
<gene>
    <name evidence="4" type="ORF">SAMN05660330_01608</name>
</gene>
<protein>
    <recommendedName>
        <fullName evidence="6">TIGR01777 family protein</fullName>
    </recommendedName>
</protein>
<dbReference type="Proteomes" id="UP000199073">
    <property type="component" value="Unassembled WGS sequence"/>
</dbReference>